<feature type="site" description="Participates in a stacking interaction with the thymidine ring of dTDP-4-oxo-6-deoxyglucose" evidence="2">
    <location>
        <position position="125"/>
    </location>
</feature>
<dbReference type="GO" id="GO:0019305">
    <property type="term" value="P:dTDP-rhamnose biosynthetic process"/>
    <property type="evidence" value="ECO:0007669"/>
    <property type="project" value="TreeGrafter"/>
</dbReference>
<dbReference type="SUPFAM" id="SSF51182">
    <property type="entry name" value="RmlC-like cupins"/>
    <property type="match status" value="1"/>
</dbReference>
<evidence type="ECO:0000256" key="1">
    <source>
        <dbReference type="PIRSR" id="PIRSR600888-1"/>
    </source>
</evidence>
<dbReference type="GO" id="GO:0008830">
    <property type="term" value="F:dTDP-4-dehydrorhamnose 3,5-epimerase activity"/>
    <property type="evidence" value="ECO:0007669"/>
    <property type="project" value="InterPro"/>
</dbReference>
<dbReference type="InterPro" id="IPR011051">
    <property type="entry name" value="RmlC_Cupin_sf"/>
</dbReference>
<feature type="active site" description="Proton donor" evidence="1">
    <location>
        <position position="119"/>
    </location>
</feature>
<dbReference type="PANTHER" id="PTHR21047:SF2">
    <property type="entry name" value="THYMIDINE DIPHOSPHO-4-KETO-RHAMNOSE 3,5-EPIMERASE"/>
    <property type="match status" value="1"/>
</dbReference>
<evidence type="ECO:0000256" key="2">
    <source>
        <dbReference type="PIRSR" id="PIRSR600888-3"/>
    </source>
</evidence>
<dbReference type="Gene3D" id="2.60.120.10">
    <property type="entry name" value="Jelly Rolls"/>
    <property type="match status" value="1"/>
</dbReference>
<dbReference type="PANTHER" id="PTHR21047">
    <property type="entry name" value="DTDP-6-DEOXY-D-GLUCOSE-3,5 EPIMERASE"/>
    <property type="match status" value="1"/>
</dbReference>
<evidence type="ECO:0008006" key="6">
    <source>
        <dbReference type="Google" id="ProtNLM"/>
    </source>
</evidence>
<proteinExistence type="predicted"/>
<dbReference type="InterPro" id="IPR014710">
    <property type="entry name" value="RmlC-like_jellyroll"/>
</dbReference>
<evidence type="ECO:0000313" key="4">
    <source>
        <dbReference type="EMBL" id="OGY16958.1"/>
    </source>
</evidence>
<sequence length="152" mass="17405">MIEGVEIKKLSVHTDKRGFFVELIRKSDSLFAGFAQASHSLGNTGVLKAWHLHRKQTDLLYVVSGDIKLALFDLRKTSKTYKELAELLLGESYKRFLVKIPPGVAHGYLVLHGPLHIIYLMNREYDPSDELRLPPDDPQIGYDWKTKTKSRK</sequence>
<dbReference type="EMBL" id="MHCI01000008">
    <property type="protein sequence ID" value="OGY16958.1"/>
    <property type="molecule type" value="Genomic_DNA"/>
</dbReference>
<feature type="active site" description="Proton acceptor" evidence="1">
    <location>
        <position position="51"/>
    </location>
</feature>
<accession>A0A1G1VNI0</accession>
<dbReference type="InterPro" id="IPR000888">
    <property type="entry name" value="RmlC-like"/>
</dbReference>
<reference evidence="4 5" key="1">
    <citation type="journal article" date="2016" name="Nat. Commun.">
        <title>Thousands of microbial genomes shed light on interconnected biogeochemical processes in an aquifer system.</title>
        <authorList>
            <person name="Anantharaman K."/>
            <person name="Brown C.T."/>
            <person name="Hug L.A."/>
            <person name="Sharon I."/>
            <person name="Castelle C.J."/>
            <person name="Probst A.J."/>
            <person name="Thomas B.C."/>
            <person name="Singh A."/>
            <person name="Wilkins M.J."/>
            <person name="Karaoz U."/>
            <person name="Brodie E.L."/>
            <person name="Williams K.H."/>
            <person name="Hubbard S.S."/>
            <person name="Banfield J.F."/>
        </authorList>
    </citation>
    <scope>NUCLEOTIDE SEQUENCE [LARGE SCALE GENOMIC DNA]</scope>
</reference>
<comment type="caution">
    <text evidence="4">The sequence shown here is derived from an EMBL/GenBank/DDBJ whole genome shotgun (WGS) entry which is preliminary data.</text>
</comment>
<dbReference type="GO" id="GO:0005829">
    <property type="term" value="C:cytosol"/>
    <property type="evidence" value="ECO:0007669"/>
    <property type="project" value="TreeGrafter"/>
</dbReference>
<name>A0A1G1VNI0_9BACT</name>
<gene>
    <name evidence="4" type="ORF">A2785_02375</name>
</gene>
<feature type="region of interest" description="Disordered" evidence="3">
    <location>
        <begin position="130"/>
        <end position="152"/>
    </location>
</feature>
<dbReference type="Proteomes" id="UP000179069">
    <property type="component" value="Unassembled WGS sequence"/>
</dbReference>
<evidence type="ECO:0000256" key="3">
    <source>
        <dbReference type="SAM" id="MobiDB-lite"/>
    </source>
</evidence>
<dbReference type="AlphaFoldDB" id="A0A1G1VNI0"/>
<dbReference type="GO" id="GO:0000271">
    <property type="term" value="P:polysaccharide biosynthetic process"/>
    <property type="evidence" value="ECO:0007669"/>
    <property type="project" value="TreeGrafter"/>
</dbReference>
<evidence type="ECO:0000313" key="5">
    <source>
        <dbReference type="Proteomes" id="UP000179069"/>
    </source>
</evidence>
<protein>
    <recommendedName>
        <fullName evidence="6">dTDP-4-dehydrorhamnose 3,5-epimerase</fullName>
    </recommendedName>
</protein>
<organism evidence="4 5">
    <name type="scientific">Candidatus Chisholmbacteria bacterium RIFCSPHIGHO2_01_FULL_49_18</name>
    <dbReference type="NCBI Taxonomy" id="1797590"/>
    <lineage>
        <taxon>Bacteria</taxon>
        <taxon>Candidatus Chisholmiibacteriota</taxon>
    </lineage>
</organism>
<dbReference type="Pfam" id="PF00908">
    <property type="entry name" value="dTDP_sugar_isom"/>
    <property type="match status" value="1"/>
</dbReference>